<proteinExistence type="predicted"/>
<dbReference type="RefSeq" id="WP_093962124.1">
    <property type="nucleotide sequence ID" value="NZ_FXYG01000001.1"/>
</dbReference>
<reference evidence="3" key="1">
    <citation type="submission" date="2017-05" db="EMBL/GenBank/DDBJ databases">
        <authorList>
            <person name="Rodrigo-Torres L."/>
            <person name="Arahal R. D."/>
            <person name="Lucena T."/>
        </authorList>
    </citation>
    <scope>NUCLEOTIDE SEQUENCE [LARGE SCALE GENOMIC DNA]</scope>
    <source>
        <strain evidence="3">CECT 8715</strain>
    </source>
</reference>
<protein>
    <recommendedName>
        <fullName evidence="1">HNH nuclease domain-containing protein</fullName>
    </recommendedName>
</protein>
<accession>A0A238JWT8</accession>
<dbReference type="EMBL" id="FXYG01000001">
    <property type="protein sequence ID" value="SMX34677.1"/>
    <property type="molecule type" value="Genomic_DNA"/>
</dbReference>
<evidence type="ECO:0000313" key="2">
    <source>
        <dbReference type="EMBL" id="SMX34677.1"/>
    </source>
</evidence>
<dbReference type="Pfam" id="PF13391">
    <property type="entry name" value="HNH_2"/>
    <property type="match status" value="1"/>
</dbReference>
<dbReference type="OrthoDB" id="529575at2"/>
<evidence type="ECO:0000259" key="1">
    <source>
        <dbReference type="Pfam" id="PF13391"/>
    </source>
</evidence>
<sequence length="440" mass="50252">MTKEIDELREYLRSYLDGHPSIDAVEAKSGRSEKVHLAVYKTKNGRPLGVEYNKKTLQNLWVRATDAAQIASPNVKVTKKKWNGVEWKSDDGDGANHNLQHYDDFPGHDLVRFGVKTKQDARAVLDRLFEDLTTRRYFLKVNGELHCPKGICRPSVSSDWEGGEVLIPESGPVYAVKGSRQKAPEIHEGDELWIWTHEDDEFGRGWGLTAKATAGQQRKQDDFIAVNLLDVERLPRPFGLRDLGDGETGSRLLDHARAQRHHQAYLIEDDDYVDFRKVIDAKSHELPEDIRQSYAKGWEREVLTHQDDLLAGLQDRKTSTQKARPGQAQFRDALMKRYKKRCVITKCSISEALEAAHVMPHTGDPKWDHPDNGMLLRRDLHSLFDALLWSIDPKNNRMRVAERLKTTSYGKLDGREIDHQVAPALLEVHFRQFKKGGTNA</sequence>
<evidence type="ECO:0000313" key="3">
    <source>
        <dbReference type="Proteomes" id="UP000202485"/>
    </source>
</evidence>
<keyword evidence="3" id="KW-1185">Reference proteome</keyword>
<name>A0A238JWT8_9RHOB</name>
<dbReference type="Proteomes" id="UP000202485">
    <property type="component" value="Unassembled WGS sequence"/>
</dbReference>
<organism evidence="2 3">
    <name type="scientific">Ruegeria arenilitoris</name>
    <dbReference type="NCBI Taxonomy" id="1173585"/>
    <lineage>
        <taxon>Bacteria</taxon>
        <taxon>Pseudomonadati</taxon>
        <taxon>Pseudomonadota</taxon>
        <taxon>Alphaproteobacteria</taxon>
        <taxon>Rhodobacterales</taxon>
        <taxon>Roseobacteraceae</taxon>
        <taxon>Ruegeria</taxon>
    </lineage>
</organism>
<feature type="domain" description="HNH nuclease" evidence="1">
    <location>
        <begin position="342"/>
        <end position="392"/>
    </location>
</feature>
<dbReference type="InterPro" id="IPR003615">
    <property type="entry name" value="HNH_nuc"/>
</dbReference>
<gene>
    <name evidence="2" type="ORF">RUA8715_00575</name>
</gene>
<dbReference type="AlphaFoldDB" id="A0A238JWT8"/>